<sequence>MSDTIQALIGIGVGLSGSQGGLNILQLFLGFVRDYATRLPRNAATTTGNSELSDVMNPEHILKSTVRLPSLETVNNNESSNNNSGDDSASNSDSASIGSDHSAGPDIPEEKGKRPQRRRWTSLDELRLRAWVQEGKKWPWIARKLQRSEQAIIQHWAIMGKQGKQTTRM</sequence>
<comment type="caution">
    <text evidence="2">The sequence shown here is derived from an EMBL/GenBank/DDBJ whole genome shotgun (WGS) entry which is preliminary data.</text>
</comment>
<name>A0AAD9YHP7_COLKA</name>
<accession>A0AAD9YHP7</accession>
<organism evidence="2 3">
    <name type="scientific">Colletotrichum kahawae</name>
    <name type="common">Coffee berry disease fungus</name>
    <dbReference type="NCBI Taxonomy" id="34407"/>
    <lineage>
        <taxon>Eukaryota</taxon>
        <taxon>Fungi</taxon>
        <taxon>Dikarya</taxon>
        <taxon>Ascomycota</taxon>
        <taxon>Pezizomycotina</taxon>
        <taxon>Sordariomycetes</taxon>
        <taxon>Hypocreomycetidae</taxon>
        <taxon>Glomerellales</taxon>
        <taxon>Glomerellaceae</taxon>
        <taxon>Colletotrichum</taxon>
        <taxon>Colletotrichum gloeosporioides species complex</taxon>
    </lineage>
</organism>
<feature type="region of interest" description="Disordered" evidence="1">
    <location>
        <begin position="67"/>
        <end position="119"/>
    </location>
</feature>
<reference evidence="2" key="1">
    <citation type="submission" date="2023-02" db="EMBL/GenBank/DDBJ databases">
        <title>Colletotrichum kahawae CIFC_Que2 genome sequencing and assembly.</title>
        <authorList>
            <person name="Baroncelli R."/>
        </authorList>
    </citation>
    <scope>NUCLEOTIDE SEQUENCE</scope>
    <source>
        <strain evidence="2">CIFC_Que2</strain>
    </source>
</reference>
<evidence type="ECO:0000313" key="2">
    <source>
        <dbReference type="EMBL" id="KAK2764813.1"/>
    </source>
</evidence>
<evidence type="ECO:0008006" key="4">
    <source>
        <dbReference type="Google" id="ProtNLM"/>
    </source>
</evidence>
<evidence type="ECO:0000313" key="3">
    <source>
        <dbReference type="Proteomes" id="UP001281614"/>
    </source>
</evidence>
<gene>
    <name evidence="2" type="ORF">CKAH01_15752</name>
</gene>
<evidence type="ECO:0000256" key="1">
    <source>
        <dbReference type="SAM" id="MobiDB-lite"/>
    </source>
</evidence>
<keyword evidence="3" id="KW-1185">Reference proteome</keyword>
<feature type="compositionally biased region" description="Low complexity" evidence="1">
    <location>
        <begin position="75"/>
        <end position="104"/>
    </location>
</feature>
<dbReference type="EMBL" id="VYYT01000134">
    <property type="protein sequence ID" value="KAK2764813.1"/>
    <property type="molecule type" value="Genomic_DNA"/>
</dbReference>
<dbReference type="Proteomes" id="UP001281614">
    <property type="component" value="Unassembled WGS sequence"/>
</dbReference>
<proteinExistence type="predicted"/>
<dbReference type="AlphaFoldDB" id="A0AAD9YHP7"/>
<protein>
    <recommendedName>
        <fullName evidence="4">Myb-like domain-containing protein</fullName>
    </recommendedName>
</protein>